<organism evidence="1 2">
    <name type="scientific">Sclerotinia sclerotiorum (strain ATCC 18683 / 1980 / Ss-1)</name>
    <name type="common">White mold</name>
    <name type="synonym">Whetzelinia sclerotiorum</name>
    <dbReference type="NCBI Taxonomy" id="665079"/>
    <lineage>
        <taxon>Eukaryota</taxon>
        <taxon>Fungi</taxon>
        <taxon>Dikarya</taxon>
        <taxon>Ascomycota</taxon>
        <taxon>Pezizomycotina</taxon>
        <taxon>Leotiomycetes</taxon>
        <taxon>Helotiales</taxon>
        <taxon>Sclerotiniaceae</taxon>
        <taxon>Sclerotinia</taxon>
    </lineage>
</organism>
<dbReference type="RefSeq" id="XP_001588421.1">
    <property type="nucleotide sequence ID" value="XM_001588371.1"/>
</dbReference>
<evidence type="ECO:0000313" key="2">
    <source>
        <dbReference type="Proteomes" id="UP000001312"/>
    </source>
</evidence>
<keyword evidence="2" id="KW-1185">Reference proteome</keyword>
<proteinExistence type="predicted"/>
<dbReference type="InParanoid" id="A7EZV1"/>
<dbReference type="AlphaFoldDB" id="A7EZV1"/>
<sequence>MDGLLSHSAASTCRLWCEGTCSSVIFGLLVRKLNVYGLWPIPNAEILVESPFQLYKVIQSSFDRVRTTHQAMKIPHIKSICRTLSFRYRVKSAYILRMTQLCFRRGSDRAVEDLGLLDFPGDSSSLPRSGLRAEMVGILRKQQEAHGSHDWMKDYTKFDLILEHLSE</sequence>
<name>A7EZV1_SCLS1</name>
<protein>
    <submittedName>
        <fullName evidence="1">Uncharacterized protein</fullName>
    </submittedName>
</protein>
<dbReference type="KEGG" id="ssl:SS1G_10868"/>
<reference evidence="2" key="1">
    <citation type="journal article" date="2011" name="PLoS Genet.">
        <title>Genomic analysis of the necrotrophic fungal pathogens Sclerotinia sclerotiorum and Botrytis cinerea.</title>
        <authorList>
            <person name="Amselem J."/>
            <person name="Cuomo C.A."/>
            <person name="van Kan J.A."/>
            <person name="Viaud M."/>
            <person name="Benito E.P."/>
            <person name="Couloux A."/>
            <person name="Coutinho P.M."/>
            <person name="de Vries R.P."/>
            <person name="Dyer P.S."/>
            <person name="Fillinger S."/>
            <person name="Fournier E."/>
            <person name="Gout L."/>
            <person name="Hahn M."/>
            <person name="Kohn L."/>
            <person name="Lapalu N."/>
            <person name="Plummer K.M."/>
            <person name="Pradier J.M."/>
            <person name="Quevillon E."/>
            <person name="Sharon A."/>
            <person name="Simon A."/>
            <person name="ten Have A."/>
            <person name="Tudzynski B."/>
            <person name="Tudzynski P."/>
            <person name="Wincker P."/>
            <person name="Andrew M."/>
            <person name="Anthouard V."/>
            <person name="Beever R.E."/>
            <person name="Beffa R."/>
            <person name="Benoit I."/>
            <person name="Bouzid O."/>
            <person name="Brault B."/>
            <person name="Chen Z."/>
            <person name="Choquer M."/>
            <person name="Collemare J."/>
            <person name="Cotton P."/>
            <person name="Danchin E.G."/>
            <person name="Da Silva C."/>
            <person name="Gautier A."/>
            <person name="Giraud C."/>
            <person name="Giraud T."/>
            <person name="Gonzalez C."/>
            <person name="Grossetete S."/>
            <person name="Guldener U."/>
            <person name="Henrissat B."/>
            <person name="Howlett B.J."/>
            <person name="Kodira C."/>
            <person name="Kretschmer M."/>
            <person name="Lappartient A."/>
            <person name="Leroch M."/>
            <person name="Levis C."/>
            <person name="Mauceli E."/>
            <person name="Neuveglise C."/>
            <person name="Oeser B."/>
            <person name="Pearson M."/>
            <person name="Poulain J."/>
            <person name="Poussereau N."/>
            <person name="Quesneville H."/>
            <person name="Rascle C."/>
            <person name="Schumacher J."/>
            <person name="Segurens B."/>
            <person name="Sexton A."/>
            <person name="Silva E."/>
            <person name="Sirven C."/>
            <person name="Soanes D.M."/>
            <person name="Talbot N.J."/>
            <person name="Templeton M."/>
            <person name="Yandava C."/>
            <person name="Yarden O."/>
            <person name="Zeng Q."/>
            <person name="Rollins J.A."/>
            <person name="Lebrun M.H."/>
            <person name="Dickman M."/>
        </authorList>
    </citation>
    <scope>NUCLEOTIDE SEQUENCE [LARGE SCALE GENOMIC DNA]</scope>
    <source>
        <strain evidence="2">ATCC 18683 / 1980 / Ss-1</strain>
    </source>
</reference>
<dbReference type="GeneID" id="5484504"/>
<accession>A7EZV1</accession>
<evidence type="ECO:0000313" key="1">
    <source>
        <dbReference type="EMBL" id="EDN94993.1"/>
    </source>
</evidence>
<dbReference type="Proteomes" id="UP000001312">
    <property type="component" value="Unassembled WGS sequence"/>
</dbReference>
<gene>
    <name evidence="1" type="ORF">SS1G_10868</name>
</gene>
<dbReference type="EMBL" id="CH476636">
    <property type="protein sequence ID" value="EDN94993.1"/>
    <property type="molecule type" value="Genomic_DNA"/>
</dbReference>